<dbReference type="EMBL" id="JAMXLR010000092">
    <property type="protein sequence ID" value="MCO6047550.1"/>
    <property type="molecule type" value="Genomic_DNA"/>
</dbReference>
<protein>
    <submittedName>
        <fullName evidence="1">Uncharacterized protein</fullName>
    </submittedName>
</protein>
<proteinExistence type="predicted"/>
<comment type="caution">
    <text evidence="1">The sequence shown here is derived from an EMBL/GenBank/DDBJ whole genome shotgun (WGS) entry which is preliminary data.</text>
</comment>
<evidence type="ECO:0000313" key="2">
    <source>
        <dbReference type="Proteomes" id="UP001155241"/>
    </source>
</evidence>
<keyword evidence="2" id="KW-1185">Reference proteome</keyword>
<organism evidence="1 2">
    <name type="scientific">Aeoliella straminimaris</name>
    <dbReference type="NCBI Taxonomy" id="2954799"/>
    <lineage>
        <taxon>Bacteria</taxon>
        <taxon>Pseudomonadati</taxon>
        <taxon>Planctomycetota</taxon>
        <taxon>Planctomycetia</taxon>
        <taxon>Pirellulales</taxon>
        <taxon>Lacipirellulaceae</taxon>
        <taxon>Aeoliella</taxon>
    </lineage>
</organism>
<dbReference type="AlphaFoldDB" id="A0A9X2FEH7"/>
<evidence type="ECO:0000313" key="1">
    <source>
        <dbReference type="EMBL" id="MCO6047550.1"/>
    </source>
</evidence>
<name>A0A9X2FEH7_9BACT</name>
<dbReference type="Proteomes" id="UP001155241">
    <property type="component" value="Unassembled WGS sequence"/>
</dbReference>
<accession>A0A9X2FEH7</accession>
<dbReference type="RefSeq" id="WP_252855660.1">
    <property type="nucleotide sequence ID" value="NZ_JAMXLR010000092.1"/>
</dbReference>
<sequence>MNLALLHLLVTLTIVPVAQFDELPSTGDELPLGVEQVRGSFPPPAEGESFSLNGLWQLSWDDTVGQELTGDIKTCDIRFRVIDGTVAGQFDGRVAGTLRDAIIDGQLVEHQDGYLLTFQQRESGYICSYQICWPASSSMTEVVGVWHDTKGRSGNFSFLGYQ</sequence>
<gene>
    <name evidence="1" type="ORF">NG895_26905</name>
</gene>
<reference evidence="1" key="1">
    <citation type="submission" date="2022-06" db="EMBL/GenBank/DDBJ databases">
        <title>Aeoliella straminimaris, a novel planctomycete from sediments.</title>
        <authorList>
            <person name="Vitorino I.R."/>
            <person name="Lage O.M."/>
        </authorList>
    </citation>
    <scope>NUCLEOTIDE SEQUENCE</scope>
    <source>
        <strain evidence="1">ICT_H6.2</strain>
    </source>
</reference>